<evidence type="ECO:0000256" key="4">
    <source>
        <dbReference type="ARBA" id="ARBA00010617"/>
    </source>
</evidence>
<dbReference type="InterPro" id="IPR002401">
    <property type="entry name" value="Cyt_P450_E_grp-I"/>
</dbReference>
<keyword evidence="6" id="KW-0812">Transmembrane</keyword>
<comment type="similarity">
    <text evidence="4 14">Belongs to the cytochrome P450 family.</text>
</comment>
<dbReference type="AlphaFoldDB" id="A0A5M3N3F1"/>
<evidence type="ECO:0000256" key="7">
    <source>
        <dbReference type="ARBA" id="ARBA00022723"/>
    </source>
</evidence>
<dbReference type="PRINTS" id="PR00463">
    <property type="entry name" value="EP450I"/>
</dbReference>
<keyword evidence="8" id="KW-1133">Transmembrane helix</keyword>
<dbReference type="InterPro" id="IPR036396">
    <property type="entry name" value="Cyt_P450_sf"/>
</dbReference>
<reference evidence="17" key="1">
    <citation type="journal article" date="2012" name="Science">
        <title>The Paleozoic origin of enzymatic lignin decomposition reconstructed from 31 fungal genomes.</title>
        <authorList>
            <person name="Floudas D."/>
            <person name="Binder M."/>
            <person name="Riley R."/>
            <person name="Barry K."/>
            <person name="Blanchette R.A."/>
            <person name="Henrissat B."/>
            <person name="Martinez A.T."/>
            <person name="Otillar R."/>
            <person name="Spatafora J.W."/>
            <person name="Yadav J.S."/>
            <person name="Aerts A."/>
            <person name="Benoit I."/>
            <person name="Boyd A."/>
            <person name="Carlson A."/>
            <person name="Copeland A."/>
            <person name="Coutinho P.M."/>
            <person name="de Vries R.P."/>
            <person name="Ferreira P."/>
            <person name="Findley K."/>
            <person name="Foster B."/>
            <person name="Gaskell J."/>
            <person name="Glotzer D."/>
            <person name="Gorecki P."/>
            <person name="Heitman J."/>
            <person name="Hesse C."/>
            <person name="Hori C."/>
            <person name="Igarashi K."/>
            <person name="Jurgens J.A."/>
            <person name="Kallen N."/>
            <person name="Kersten P."/>
            <person name="Kohler A."/>
            <person name="Kuees U."/>
            <person name="Kumar T.K.A."/>
            <person name="Kuo A."/>
            <person name="LaButti K."/>
            <person name="Larrondo L.F."/>
            <person name="Lindquist E."/>
            <person name="Ling A."/>
            <person name="Lombard V."/>
            <person name="Lucas S."/>
            <person name="Lundell T."/>
            <person name="Martin R."/>
            <person name="McLaughlin D.J."/>
            <person name="Morgenstern I."/>
            <person name="Morin E."/>
            <person name="Murat C."/>
            <person name="Nagy L.G."/>
            <person name="Nolan M."/>
            <person name="Ohm R.A."/>
            <person name="Patyshakuliyeva A."/>
            <person name="Rokas A."/>
            <person name="Ruiz-Duenas F.J."/>
            <person name="Sabat G."/>
            <person name="Salamov A."/>
            <person name="Samejima M."/>
            <person name="Schmutz J."/>
            <person name="Slot J.C."/>
            <person name="St John F."/>
            <person name="Stenlid J."/>
            <person name="Sun H."/>
            <person name="Sun S."/>
            <person name="Syed K."/>
            <person name="Tsang A."/>
            <person name="Wiebenga A."/>
            <person name="Young D."/>
            <person name="Pisabarro A."/>
            <person name="Eastwood D.C."/>
            <person name="Martin F."/>
            <person name="Cullen D."/>
            <person name="Grigoriev I.V."/>
            <person name="Hibbett D.S."/>
        </authorList>
    </citation>
    <scope>NUCLEOTIDE SEQUENCE [LARGE SCALE GENOMIC DNA]</scope>
    <source>
        <strain evidence="17">RWD-64-598 SS2</strain>
    </source>
</reference>
<dbReference type="KEGG" id="cput:CONPUDRAFT_148063"/>
<proteinExistence type="inferred from homology"/>
<accession>A0A5M3N3F1</accession>
<dbReference type="Gene3D" id="1.10.630.10">
    <property type="entry name" value="Cytochrome P450"/>
    <property type="match status" value="1"/>
</dbReference>
<evidence type="ECO:0000256" key="8">
    <source>
        <dbReference type="ARBA" id="ARBA00022989"/>
    </source>
</evidence>
<dbReference type="EMBL" id="JH711573">
    <property type="protein sequence ID" value="EIW85932.1"/>
    <property type="molecule type" value="Genomic_DNA"/>
</dbReference>
<comment type="caution">
    <text evidence="16">The sequence shown here is derived from an EMBL/GenBank/DDBJ whole genome shotgun (WGS) entry which is preliminary data.</text>
</comment>
<keyword evidence="11 14" id="KW-0503">Monooxygenase</keyword>
<evidence type="ECO:0000256" key="10">
    <source>
        <dbReference type="ARBA" id="ARBA00023004"/>
    </source>
</evidence>
<gene>
    <name evidence="16" type="ORF">CONPUDRAFT_148063</name>
</gene>
<keyword evidence="15" id="KW-0732">Signal</keyword>
<keyword evidence="17" id="KW-1185">Reference proteome</keyword>
<dbReference type="GO" id="GO:0020037">
    <property type="term" value="F:heme binding"/>
    <property type="evidence" value="ECO:0007669"/>
    <property type="project" value="InterPro"/>
</dbReference>
<dbReference type="PANTHER" id="PTHR46300">
    <property type="entry name" value="P450, PUTATIVE (EUROFUNG)-RELATED-RELATED"/>
    <property type="match status" value="1"/>
</dbReference>
<dbReference type="OMA" id="LYGWADI"/>
<evidence type="ECO:0000256" key="14">
    <source>
        <dbReference type="RuleBase" id="RU000461"/>
    </source>
</evidence>
<dbReference type="InterPro" id="IPR017972">
    <property type="entry name" value="Cyt_P450_CS"/>
</dbReference>
<comment type="subcellular location">
    <subcellularLocation>
        <location evidence="2">Membrane</location>
        <topology evidence="2">Single-pass membrane protein</topology>
    </subcellularLocation>
</comment>
<keyword evidence="7 13" id="KW-0479">Metal-binding</keyword>
<evidence type="ECO:0000256" key="3">
    <source>
        <dbReference type="ARBA" id="ARBA00005179"/>
    </source>
</evidence>
<dbReference type="GO" id="GO:0016020">
    <property type="term" value="C:membrane"/>
    <property type="evidence" value="ECO:0007669"/>
    <property type="project" value="UniProtKB-SubCell"/>
</dbReference>
<dbReference type="PROSITE" id="PS00086">
    <property type="entry name" value="CYTOCHROME_P450"/>
    <property type="match status" value="1"/>
</dbReference>
<keyword evidence="10 13" id="KW-0408">Iron</keyword>
<evidence type="ECO:0000256" key="13">
    <source>
        <dbReference type="PIRSR" id="PIRSR602401-1"/>
    </source>
</evidence>
<feature type="signal peptide" evidence="15">
    <location>
        <begin position="1"/>
        <end position="17"/>
    </location>
</feature>
<dbReference type="GO" id="GO:0016705">
    <property type="term" value="F:oxidoreductase activity, acting on paired donors, with incorporation or reduction of molecular oxygen"/>
    <property type="evidence" value="ECO:0007669"/>
    <property type="project" value="InterPro"/>
</dbReference>
<comment type="pathway">
    <text evidence="3">Secondary metabolite biosynthesis.</text>
</comment>
<evidence type="ECO:0000256" key="9">
    <source>
        <dbReference type="ARBA" id="ARBA00023002"/>
    </source>
</evidence>
<dbReference type="Pfam" id="PF00067">
    <property type="entry name" value="p450"/>
    <property type="match status" value="1"/>
</dbReference>
<dbReference type="GeneID" id="19202429"/>
<dbReference type="CDD" id="cd11065">
    <property type="entry name" value="CYP64-like"/>
    <property type="match status" value="1"/>
</dbReference>
<evidence type="ECO:0000256" key="6">
    <source>
        <dbReference type="ARBA" id="ARBA00022692"/>
    </source>
</evidence>
<protein>
    <submittedName>
        <fullName evidence="16">Cytochrome P450</fullName>
    </submittedName>
</protein>
<evidence type="ECO:0000256" key="2">
    <source>
        <dbReference type="ARBA" id="ARBA00004167"/>
    </source>
</evidence>
<keyword evidence="5 13" id="KW-0349">Heme</keyword>
<sequence length="511" mass="57477">MASHFLLIGALSALAFALLKYALSPPGAKGSLPYLPGPKLLPLLGAALDVDAASPWLTYMQWGAKYGDIIYCRFFNRHVVVLNSVKVADDLMERRSRIYSDRPKVSTIELAGWDFVFTVEPYGPEWRMNRRLFQQSFREQKVVAYRPAQLAAAHRLLANMAAYPAEKLWDLVTLFTSSAILSIVYGYDVDALDDPLFHIVEKFFETGLQLMTPEKAMVTDTFPWFKYLPTFLPGTSILREALVARRWAQQFMDFPYECAMDKLKSNPTLSCMLSEQIKSREESGQDISEYTLKRITATAFVGGAETSSSVLQSLIVAMLLNPSVQKRAQADIDAVLGTSSGVRRLPTFADRAALPYIDAIIREAMRWNPVLPVGVTHTVTEDDVYEGCFIPKGSLVTANAWAMSRDERQYPSPESFLPDRFLTSTGELNDDTVRWAFGWGRRICPGRHLANDSVWIAAVSMLAAYSFEKVGDAEPEWTTGITRHPKPMPMRVVPRFEKAKLEQMIKDTNHD</sequence>
<evidence type="ECO:0000256" key="12">
    <source>
        <dbReference type="ARBA" id="ARBA00023136"/>
    </source>
</evidence>
<dbReference type="RefSeq" id="XP_007762918.1">
    <property type="nucleotide sequence ID" value="XM_007764728.1"/>
</dbReference>
<dbReference type="PRINTS" id="PR00385">
    <property type="entry name" value="P450"/>
</dbReference>
<dbReference type="GO" id="GO:0005506">
    <property type="term" value="F:iron ion binding"/>
    <property type="evidence" value="ECO:0007669"/>
    <property type="project" value="InterPro"/>
</dbReference>
<evidence type="ECO:0000256" key="15">
    <source>
        <dbReference type="SAM" id="SignalP"/>
    </source>
</evidence>
<feature type="chain" id="PRO_5024271758" evidence="15">
    <location>
        <begin position="18"/>
        <end position="511"/>
    </location>
</feature>
<comment type="cofactor">
    <cofactor evidence="1 13">
        <name>heme</name>
        <dbReference type="ChEBI" id="CHEBI:30413"/>
    </cofactor>
</comment>
<keyword evidence="12" id="KW-0472">Membrane</keyword>
<dbReference type="InterPro" id="IPR050364">
    <property type="entry name" value="Cytochrome_P450_fung"/>
</dbReference>
<organism evidence="16 17">
    <name type="scientific">Coniophora puteana (strain RWD-64-598)</name>
    <name type="common">Brown rot fungus</name>
    <dbReference type="NCBI Taxonomy" id="741705"/>
    <lineage>
        <taxon>Eukaryota</taxon>
        <taxon>Fungi</taxon>
        <taxon>Dikarya</taxon>
        <taxon>Basidiomycota</taxon>
        <taxon>Agaricomycotina</taxon>
        <taxon>Agaricomycetes</taxon>
        <taxon>Agaricomycetidae</taxon>
        <taxon>Boletales</taxon>
        <taxon>Coniophorineae</taxon>
        <taxon>Coniophoraceae</taxon>
        <taxon>Coniophora</taxon>
    </lineage>
</organism>
<evidence type="ECO:0000313" key="16">
    <source>
        <dbReference type="EMBL" id="EIW85932.1"/>
    </source>
</evidence>
<dbReference type="SUPFAM" id="SSF48264">
    <property type="entry name" value="Cytochrome P450"/>
    <property type="match status" value="1"/>
</dbReference>
<name>A0A5M3N3F1_CONPW</name>
<dbReference type="InterPro" id="IPR001128">
    <property type="entry name" value="Cyt_P450"/>
</dbReference>
<evidence type="ECO:0000256" key="11">
    <source>
        <dbReference type="ARBA" id="ARBA00023033"/>
    </source>
</evidence>
<evidence type="ECO:0000313" key="17">
    <source>
        <dbReference type="Proteomes" id="UP000053558"/>
    </source>
</evidence>
<dbReference type="GO" id="GO:0004497">
    <property type="term" value="F:monooxygenase activity"/>
    <property type="evidence" value="ECO:0007669"/>
    <property type="project" value="UniProtKB-KW"/>
</dbReference>
<dbReference type="OrthoDB" id="2789670at2759"/>
<dbReference type="Proteomes" id="UP000053558">
    <property type="component" value="Unassembled WGS sequence"/>
</dbReference>
<feature type="binding site" description="axial binding residue" evidence="13">
    <location>
        <position position="444"/>
    </location>
    <ligand>
        <name>heme</name>
        <dbReference type="ChEBI" id="CHEBI:30413"/>
    </ligand>
    <ligandPart>
        <name>Fe</name>
        <dbReference type="ChEBI" id="CHEBI:18248"/>
    </ligandPart>
</feature>
<evidence type="ECO:0000256" key="1">
    <source>
        <dbReference type="ARBA" id="ARBA00001971"/>
    </source>
</evidence>
<keyword evidence="9 14" id="KW-0560">Oxidoreductase</keyword>
<evidence type="ECO:0000256" key="5">
    <source>
        <dbReference type="ARBA" id="ARBA00022617"/>
    </source>
</evidence>
<dbReference type="PANTHER" id="PTHR46300:SF2">
    <property type="entry name" value="CYTOCHROME P450 MONOOXYGENASE ALNH-RELATED"/>
    <property type="match status" value="1"/>
</dbReference>